<dbReference type="GO" id="GO:0008483">
    <property type="term" value="F:transaminase activity"/>
    <property type="evidence" value="ECO:0007669"/>
    <property type="project" value="UniProtKB-KW"/>
</dbReference>
<protein>
    <submittedName>
        <fullName evidence="5">Aspartate aminotransferase family protein</fullName>
    </submittedName>
</protein>
<dbReference type="InterPro" id="IPR015424">
    <property type="entry name" value="PyrdxlP-dep_Trfase"/>
</dbReference>
<gene>
    <name evidence="5" type="ORF">FKV68_27845</name>
</gene>
<keyword evidence="5" id="KW-0808">Transferase</keyword>
<sequence length="441" mass="47620">MSMVNAFSREDFERLDETEKALIARREKVLGPAYRLFYEKPLHIVRGEGVFLYDAAGERYLDAYNNVASLGHCHPRVVEAITRQTALLNTHTRYLHEGIVDYAETLTATFPKALSQVMLTCTGSEANDLAVRIARYVTGGTGIIATELAYHGLTGAVAEFSPSLGESVTLGPHVRTVPAPDSYRHSPEEMMEKFGRDVRAAITDLKRHGIKPAMLITDTIFSSDGIFDGPKGFLKPAVDAIHEAGGLFVADEVQPGFGRTGEAMWGFERHGVLPDMVTIGKPMGNGYPMAGIVLRPEVIAEFGTRARYFNTFGGNPVAAAAGKAVLDTIRIEGLQQNALEVGRYLMNGLKNLSGTYPAVGDVRGSGLFIGVEIVGDPVAKQPDAALTTRIVNGLRERRILISASGPNANVLKIRPPLVFSRENADALVDALGDVMRALQGA</sequence>
<dbReference type="PROSITE" id="PS00600">
    <property type="entry name" value="AA_TRANSFER_CLASS_3"/>
    <property type="match status" value="1"/>
</dbReference>
<keyword evidence="5" id="KW-0032">Aminotransferase</keyword>
<dbReference type="PIRSF" id="PIRSF000521">
    <property type="entry name" value="Transaminase_4ab_Lys_Orn"/>
    <property type="match status" value="1"/>
</dbReference>
<dbReference type="InterPro" id="IPR015421">
    <property type="entry name" value="PyrdxlP-dep_Trfase_major"/>
</dbReference>
<dbReference type="PANTHER" id="PTHR45688">
    <property type="match status" value="1"/>
</dbReference>
<proteinExistence type="inferred from homology"/>
<dbReference type="Gene3D" id="3.90.1150.10">
    <property type="entry name" value="Aspartate Aminotransferase, domain 1"/>
    <property type="match status" value="1"/>
</dbReference>
<dbReference type="EMBL" id="CP041241">
    <property type="protein sequence ID" value="QLL65173.1"/>
    <property type="molecule type" value="Genomic_DNA"/>
</dbReference>
<evidence type="ECO:0000256" key="2">
    <source>
        <dbReference type="ARBA" id="ARBA00008954"/>
    </source>
</evidence>
<dbReference type="RefSeq" id="WP_180943637.1">
    <property type="nucleotide sequence ID" value="NZ_CP041241.1"/>
</dbReference>
<dbReference type="CDD" id="cd00610">
    <property type="entry name" value="OAT_like"/>
    <property type="match status" value="1"/>
</dbReference>
<comment type="cofactor">
    <cofactor evidence="1">
        <name>pyridoxal 5'-phosphate</name>
        <dbReference type="ChEBI" id="CHEBI:597326"/>
    </cofactor>
</comment>
<accession>A0A859QFN0</accession>
<dbReference type="SUPFAM" id="SSF53383">
    <property type="entry name" value="PLP-dependent transferases"/>
    <property type="match status" value="1"/>
</dbReference>
<dbReference type="InterPro" id="IPR015422">
    <property type="entry name" value="PyrdxlP-dep_Trfase_small"/>
</dbReference>
<evidence type="ECO:0000256" key="1">
    <source>
        <dbReference type="ARBA" id="ARBA00001933"/>
    </source>
</evidence>
<dbReference type="GO" id="GO:0030170">
    <property type="term" value="F:pyridoxal phosphate binding"/>
    <property type="evidence" value="ECO:0007669"/>
    <property type="project" value="InterPro"/>
</dbReference>
<dbReference type="KEGG" id="emx:FKV68_27845"/>
<evidence type="ECO:0000256" key="3">
    <source>
        <dbReference type="ARBA" id="ARBA00022898"/>
    </source>
</evidence>
<dbReference type="Gene3D" id="3.40.640.10">
    <property type="entry name" value="Type I PLP-dependent aspartate aminotransferase-like (Major domain)"/>
    <property type="match status" value="1"/>
</dbReference>
<name>A0A859QFN0_9HYPH</name>
<dbReference type="Pfam" id="PF00202">
    <property type="entry name" value="Aminotran_3"/>
    <property type="match status" value="1"/>
</dbReference>
<evidence type="ECO:0000313" key="6">
    <source>
        <dbReference type="Proteomes" id="UP000510721"/>
    </source>
</evidence>
<keyword evidence="6" id="KW-1185">Reference proteome</keyword>
<keyword evidence="3 4" id="KW-0663">Pyridoxal phosphate</keyword>
<dbReference type="InterPro" id="IPR049704">
    <property type="entry name" value="Aminotrans_3_PPA_site"/>
</dbReference>
<dbReference type="PANTHER" id="PTHR45688:SF13">
    <property type="entry name" value="ALANINE--GLYOXYLATE AMINOTRANSFERASE 2-LIKE"/>
    <property type="match status" value="1"/>
</dbReference>
<organism evidence="5 6">
    <name type="scientific">Sinorhizobium mexicanum</name>
    <dbReference type="NCBI Taxonomy" id="375549"/>
    <lineage>
        <taxon>Bacteria</taxon>
        <taxon>Pseudomonadati</taxon>
        <taxon>Pseudomonadota</taxon>
        <taxon>Alphaproteobacteria</taxon>
        <taxon>Hyphomicrobiales</taxon>
        <taxon>Rhizobiaceae</taxon>
        <taxon>Sinorhizobium/Ensifer group</taxon>
        <taxon>Sinorhizobium</taxon>
    </lineage>
</organism>
<evidence type="ECO:0000313" key="5">
    <source>
        <dbReference type="EMBL" id="QLL65173.1"/>
    </source>
</evidence>
<comment type="similarity">
    <text evidence="2 4">Belongs to the class-III pyridoxal-phosphate-dependent aminotransferase family.</text>
</comment>
<dbReference type="Proteomes" id="UP000510721">
    <property type="component" value="Plasmid pEmeITTGR7c"/>
</dbReference>
<reference evidence="5 6" key="1">
    <citation type="submission" date="2019-06" db="EMBL/GenBank/DDBJ databases">
        <title>Complete genome sequence of Ensifer mexicanus ITTG R7 isolated from nodules of Acacia angustissima (Mill.) Kuntze.</title>
        <authorList>
            <person name="Rincon-Rosales R."/>
            <person name="Rogel M.A."/>
            <person name="Guerrero G."/>
            <person name="Rincon-Molina C.I."/>
            <person name="Lopez-Lopez A."/>
            <person name="Martinez-Romero E."/>
        </authorList>
    </citation>
    <scope>NUCLEOTIDE SEQUENCE [LARGE SCALE GENOMIC DNA]</scope>
    <source>
        <strain evidence="5 6">ITTG R7</strain>
        <plasmid evidence="6">pemeittgr7c</plasmid>
    </source>
</reference>
<keyword evidence="5" id="KW-0614">Plasmid</keyword>
<evidence type="ECO:0000256" key="4">
    <source>
        <dbReference type="RuleBase" id="RU003560"/>
    </source>
</evidence>
<dbReference type="InterPro" id="IPR005814">
    <property type="entry name" value="Aminotrans_3"/>
</dbReference>
<dbReference type="AlphaFoldDB" id="A0A859QFN0"/>
<geneLocation type="plasmid" evidence="6">
    <name>pemeittgr7c</name>
</geneLocation>